<feature type="compositionally biased region" description="Basic and acidic residues" evidence="1">
    <location>
        <begin position="357"/>
        <end position="370"/>
    </location>
</feature>
<gene>
    <name evidence="2" type="ORF">THAOC_35605</name>
</gene>
<name>K0R344_THAOC</name>
<evidence type="ECO:0000313" key="3">
    <source>
        <dbReference type="Proteomes" id="UP000266841"/>
    </source>
</evidence>
<dbReference type="Proteomes" id="UP000266841">
    <property type="component" value="Unassembled WGS sequence"/>
</dbReference>
<feature type="compositionally biased region" description="Gly residues" evidence="1">
    <location>
        <begin position="387"/>
        <end position="399"/>
    </location>
</feature>
<evidence type="ECO:0000256" key="1">
    <source>
        <dbReference type="SAM" id="MobiDB-lite"/>
    </source>
</evidence>
<accession>K0R344</accession>
<proteinExistence type="predicted"/>
<feature type="compositionally biased region" description="Low complexity" evidence="1">
    <location>
        <begin position="425"/>
        <end position="435"/>
    </location>
</feature>
<feature type="region of interest" description="Disordered" evidence="1">
    <location>
        <begin position="350"/>
        <end position="459"/>
    </location>
</feature>
<protein>
    <submittedName>
        <fullName evidence="2">Uncharacterized protein</fullName>
    </submittedName>
</protein>
<evidence type="ECO:0000313" key="2">
    <source>
        <dbReference type="EMBL" id="EJK45764.1"/>
    </source>
</evidence>
<feature type="compositionally biased region" description="Basic and acidic residues" evidence="1">
    <location>
        <begin position="448"/>
        <end position="459"/>
    </location>
</feature>
<comment type="caution">
    <text evidence="2">The sequence shown here is derived from an EMBL/GenBank/DDBJ whole genome shotgun (WGS) entry which is preliminary data.</text>
</comment>
<dbReference type="AlphaFoldDB" id="K0R344"/>
<feature type="compositionally biased region" description="Basic and acidic residues" evidence="1">
    <location>
        <begin position="97"/>
        <end position="117"/>
    </location>
</feature>
<sequence length="506" mass="53733">RLSGTHIHTSRPAGRLAGTSGPGFLELTRNARNGTSPREGGRMSGPKAKDLANNPLLRDRIASAILSDLPILKGGLRLLKCYFGGKEGIAGSSAAARKPDGHDGRGHGDVDVNHGEAHAPAYRPGTNDARERTVARGVKWRTDGCGGRRGRRRGSSSSSSNSKNIQKSNVLSRARRNTESSRALSAGSSIAPDDDRRVDGGGERDGEARPHTERRPLSLRRVAAEAVRRRADARHRERQPRGLQCGIGETFDFPRLCDPRKHDPSTLETHPSSARDTTPNRQRPPPGARHRPRRVVRRRTAHVPGVSPGARGAAQRTADAAALHRLGGGELGGRLVRHLEGPVDTARAGLIRAPGLGREEQPLAHSPRDRRAARRSGGGPDPVSGRAPGGGGEGEGRGGPLSLPRRGMGRGGLPRIPAQPEADVAPRPAGAGAPRAPRHAGWRGAARRPADGRGYPRADEEHGEVGLFLFSCQEFAGIHPGVNPAADTGECTNLYQSSNYFDDVVS</sequence>
<organism evidence="2 3">
    <name type="scientific">Thalassiosira oceanica</name>
    <name type="common">Marine diatom</name>
    <dbReference type="NCBI Taxonomy" id="159749"/>
    <lineage>
        <taxon>Eukaryota</taxon>
        <taxon>Sar</taxon>
        <taxon>Stramenopiles</taxon>
        <taxon>Ochrophyta</taxon>
        <taxon>Bacillariophyta</taxon>
        <taxon>Coscinodiscophyceae</taxon>
        <taxon>Thalassiosirophycidae</taxon>
        <taxon>Thalassiosirales</taxon>
        <taxon>Thalassiosiraceae</taxon>
        <taxon>Thalassiosira</taxon>
    </lineage>
</organism>
<feature type="compositionally biased region" description="Polar residues" evidence="1">
    <location>
        <begin position="161"/>
        <end position="171"/>
    </location>
</feature>
<feature type="region of interest" description="Disordered" evidence="1">
    <location>
        <begin position="1"/>
        <end position="51"/>
    </location>
</feature>
<feature type="compositionally biased region" description="Basic and acidic residues" evidence="1">
    <location>
        <begin position="255"/>
        <end position="265"/>
    </location>
</feature>
<feature type="non-terminal residue" evidence="2">
    <location>
        <position position="1"/>
    </location>
</feature>
<feature type="compositionally biased region" description="Low complexity" evidence="1">
    <location>
        <begin position="309"/>
        <end position="318"/>
    </location>
</feature>
<reference evidence="2 3" key="1">
    <citation type="journal article" date="2012" name="Genome Biol.">
        <title>Genome and low-iron response of an oceanic diatom adapted to chronic iron limitation.</title>
        <authorList>
            <person name="Lommer M."/>
            <person name="Specht M."/>
            <person name="Roy A.S."/>
            <person name="Kraemer L."/>
            <person name="Andreson R."/>
            <person name="Gutowska M.A."/>
            <person name="Wolf J."/>
            <person name="Bergner S.V."/>
            <person name="Schilhabel M.B."/>
            <person name="Klostermeier U.C."/>
            <person name="Beiko R.G."/>
            <person name="Rosenstiel P."/>
            <person name="Hippler M."/>
            <person name="Laroche J."/>
        </authorList>
    </citation>
    <scope>NUCLEOTIDE SEQUENCE [LARGE SCALE GENOMIC DNA]</scope>
    <source>
        <strain evidence="2 3">CCMP1005</strain>
    </source>
</reference>
<feature type="compositionally biased region" description="Basic and acidic residues" evidence="1">
    <location>
        <begin position="193"/>
        <end position="230"/>
    </location>
</feature>
<feature type="region of interest" description="Disordered" evidence="1">
    <location>
        <begin position="91"/>
        <end position="318"/>
    </location>
</feature>
<keyword evidence="3" id="KW-1185">Reference proteome</keyword>
<feature type="compositionally biased region" description="Polar residues" evidence="1">
    <location>
        <begin position="266"/>
        <end position="280"/>
    </location>
</feature>
<dbReference type="EMBL" id="AGNL01048264">
    <property type="protein sequence ID" value="EJK45764.1"/>
    <property type="molecule type" value="Genomic_DNA"/>
</dbReference>
<feature type="compositionally biased region" description="Basic residues" evidence="1">
    <location>
        <begin position="288"/>
        <end position="301"/>
    </location>
</feature>